<dbReference type="Gene3D" id="6.10.340.10">
    <property type="match status" value="1"/>
</dbReference>
<reference evidence="27" key="1">
    <citation type="journal article" date="2019" name="Int. J. Syst. Evol. Microbiol.">
        <title>The Global Catalogue of Microorganisms (GCM) 10K type strain sequencing project: providing services to taxonomists for standard genome sequencing and annotation.</title>
        <authorList>
            <consortium name="The Broad Institute Genomics Platform"/>
            <consortium name="The Broad Institute Genome Sequencing Center for Infectious Disease"/>
            <person name="Wu L."/>
            <person name="Ma J."/>
        </authorList>
    </citation>
    <scope>NUCLEOTIDE SEQUENCE [LARGE SCALE GENOMIC DNA]</scope>
    <source>
        <strain evidence="27">JCM 15313</strain>
    </source>
</reference>
<dbReference type="PROSITE" id="PS50109">
    <property type="entry name" value="HIS_KIN"/>
    <property type="match status" value="1"/>
</dbReference>
<gene>
    <name evidence="26" type="ORF">GCM10009799_23110</name>
</gene>
<evidence type="ECO:0000313" key="26">
    <source>
        <dbReference type="EMBL" id="GAA1995992.1"/>
    </source>
</evidence>
<evidence type="ECO:0000256" key="13">
    <source>
        <dbReference type="ARBA" id="ARBA00022840"/>
    </source>
</evidence>
<evidence type="ECO:0000256" key="17">
    <source>
        <dbReference type="ARBA" id="ARBA00023012"/>
    </source>
</evidence>
<dbReference type="PROSITE" id="PS50885">
    <property type="entry name" value="HAMP"/>
    <property type="match status" value="1"/>
</dbReference>
<dbReference type="InterPro" id="IPR005467">
    <property type="entry name" value="His_kinase_dom"/>
</dbReference>
<name>A0ABP5EHR6_9ACTN</name>
<feature type="region of interest" description="Disordered" evidence="23">
    <location>
        <begin position="381"/>
        <end position="412"/>
    </location>
</feature>
<dbReference type="InterPro" id="IPR004358">
    <property type="entry name" value="Sig_transdc_His_kin-like_C"/>
</dbReference>
<dbReference type="CDD" id="cd06225">
    <property type="entry name" value="HAMP"/>
    <property type="match status" value="1"/>
</dbReference>
<dbReference type="CDD" id="cd00082">
    <property type="entry name" value="HisKA"/>
    <property type="match status" value="1"/>
</dbReference>
<evidence type="ECO:0000256" key="4">
    <source>
        <dbReference type="ARBA" id="ARBA00004651"/>
    </source>
</evidence>
<keyword evidence="6" id="KW-1003">Cell membrane</keyword>
<evidence type="ECO:0000256" key="9">
    <source>
        <dbReference type="ARBA" id="ARBA00022692"/>
    </source>
</evidence>
<evidence type="ECO:0000256" key="19">
    <source>
        <dbReference type="ARBA" id="ARBA00023026"/>
    </source>
</evidence>
<dbReference type="SUPFAM" id="SSF47384">
    <property type="entry name" value="Homodimeric domain of signal transducing histidine kinase"/>
    <property type="match status" value="1"/>
</dbReference>
<evidence type="ECO:0000256" key="15">
    <source>
        <dbReference type="ARBA" id="ARBA00022912"/>
    </source>
</evidence>
<evidence type="ECO:0000256" key="18">
    <source>
        <dbReference type="ARBA" id="ARBA00023016"/>
    </source>
</evidence>
<dbReference type="RefSeq" id="WP_344162018.1">
    <property type="nucleotide sequence ID" value="NZ_BAAAPC010000008.1"/>
</dbReference>
<sequence>MLRRLLFILVPLAFLLVAALALPLGTVLAQQETQRVYVDRLSDVGRFASLGDTAMRTGRLEALDSELTRYAELYGIDVAVADPAGEVVAASVPPNQAADLLDSSRVQAVMTPALAGFRPAPPTAVWPWESGPLVLAEPIGRDSEVAGVVVLVSPTDRLRASILYDWAGLLLLSLVPLTGLAASAWPLSRWVLRPVQRLDGATAAVAQGDLSVRADAAGGPPELRRLAESFNAMVDVVQKAVERQRAFVSDASHQLRNPLASLRLAVENLAPFLTGPDARTAHQDAVEEAMAMHRMLNSLLAMTRLESFSGAAPVDMDGVLAAHAGRWRVLGAQRGVTVETRVPGGLWLMAPPGGLGSVLDELMSNATRLSGGTRVELRVRSADGSDPGEESASEVAGDAAAESARGAPDMVELHVSDDGVGLTDEERAGALRRFWRAAKHQNTDGTGLGLAICAELIRGAGGELRLESGLPRPDGTGHGLDVFVRLPLAPAPRPDATHGAPHEAAHGAAHGATTGGATNGATDAIDADPSGASA</sequence>
<keyword evidence="7" id="KW-0597">Phosphoprotein</keyword>
<evidence type="ECO:0000259" key="25">
    <source>
        <dbReference type="PROSITE" id="PS50885"/>
    </source>
</evidence>
<dbReference type="Gene3D" id="3.30.565.10">
    <property type="entry name" value="Histidine kinase-like ATPase, C-terminal domain"/>
    <property type="match status" value="1"/>
</dbReference>
<feature type="compositionally biased region" description="Low complexity" evidence="23">
    <location>
        <begin position="393"/>
        <end position="407"/>
    </location>
</feature>
<evidence type="ECO:0000256" key="7">
    <source>
        <dbReference type="ARBA" id="ARBA00022553"/>
    </source>
</evidence>
<keyword evidence="10" id="KW-0547">Nucleotide-binding</keyword>
<dbReference type="InterPro" id="IPR036890">
    <property type="entry name" value="HATPase_C_sf"/>
</dbReference>
<comment type="cofactor">
    <cofactor evidence="2">
        <name>Mn(2+)</name>
        <dbReference type="ChEBI" id="CHEBI:29035"/>
    </cofactor>
</comment>
<comment type="subcellular location">
    <subcellularLocation>
        <location evidence="4">Cell membrane</location>
        <topology evidence="4">Multi-pass membrane protein</topology>
    </subcellularLocation>
</comment>
<dbReference type="InterPro" id="IPR036097">
    <property type="entry name" value="HisK_dim/P_sf"/>
</dbReference>
<dbReference type="GO" id="GO:0016301">
    <property type="term" value="F:kinase activity"/>
    <property type="evidence" value="ECO:0007669"/>
    <property type="project" value="UniProtKB-KW"/>
</dbReference>
<evidence type="ECO:0000259" key="24">
    <source>
        <dbReference type="PROSITE" id="PS50109"/>
    </source>
</evidence>
<dbReference type="InterPro" id="IPR003661">
    <property type="entry name" value="HisK_dim/P_dom"/>
</dbReference>
<evidence type="ECO:0000256" key="22">
    <source>
        <dbReference type="ARBA" id="ARBA00041776"/>
    </source>
</evidence>
<evidence type="ECO:0000256" key="5">
    <source>
        <dbReference type="ARBA" id="ARBA00012438"/>
    </source>
</evidence>
<evidence type="ECO:0000256" key="10">
    <source>
        <dbReference type="ARBA" id="ARBA00022741"/>
    </source>
</evidence>
<dbReference type="SMART" id="SM00387">
    <property type="entry name" value="HATPase_c"/>
    <property type="match status" value="1"/>
</dbReference>
<evidence type="ECO:0000256" key="16">
    <source>
        <dbReference type="ARBA" id="ARBA00022989"/>
    </source>
</evidence>
<keyword evidence="9" id="KW-0812">Transmembrane</keyword>
<dbReference type="PANTHER" id="PTHR44936">
    <property type="entry name" value="SENSOR PROTEIN CREC"/>
    <property type="match status" value="1"/>
</dbReference>
<evidence type="ECO:0000256" key="3">
    <source>
        <dbReference type="ARBA" id="ARBA00001946"/>
    </source>
</evidence>
<dbReference type="SMART" id="SM00388">
    <property type="entry name" value="HisKA"/>
    <property type="match status" value="1"/>
</dbReference>
<evidence type="ECO:0000256" key="21">
    <source>
        <dbReference type="ARBA" id="ARBA00040454"/>
    </source>
</evidence>
<keyword evidence="8" id="KW-0808">Transferase</keyword>
<dbReference type="PANTHER" id="PTHR44936:SF9">
    <property type="entry name" value="SENSOR PROTEIN CREC"/>
    <property type="match status" value="1"/>
</dbReference>
<evidence type="ECO:0000256" key="11">
    <source>
        <dbReference type="ARBA" id="ARBA00022777"/>
    </source>
</evidence>
<evidence type="ECO:0000256" key="6">
    <source>
        <dbReference type="ARBA" id="ARBA00022475"/>
    </source>
</evidence>
<accession>A0ABP5EHR6</accession>
<keyword evidence="17" id="KW-0902">Two-component regulatory system</keyword>
<evidence type="ECO:0000256" key="20">
    <source>
        <dbReference type="ARBA" id="ARBA00023211"/>
    </source>
</evidence>
<comment type="caution">
    <text evidence="26">The sequence shown here is derived from an EMBL/GenBank/DDBJ whole genome shotgun (WGS) entry which is preliminary data.</text>
</comment>
<evidence type="ECO:0000313" key="27">
    <source>
        <dbReference type="Proteomes" id="UP001501585"/>
    </source>
</evidence>
<comment type="catalytic activity">
    <reaction evidence="1">
        <text>ATP + protein L-histidine = ADP + protein N-phospho-L-histidine.</text>
        <dbReference type="EC" id="2.7.13.3"/>
    </reaction>
</comment>
<keyword evidence="13" id="KW-0067">ATP-binding</keyword>
<evidence type="ECO:0000256" key="2">
    <source>
        <dbReference type="ARBA" id="ARBA00001936"/>
    </source>
</evidence>
<evidence type="ECO:0000256" key="14">
    <source>
        <dbReference type="ARBA" id="ARBA00022842"/>
    </source>
</evidence>
<evidence type="ECO:0000256" key="1">
    <source>
        <dbReference type="ARBA" id="ARBA00000085"/>
    </source>
</evidence>
<dbReference type="SUPFAM" id="SSF158472">
    <property type="entry name" value="HAMP domain-like"/>
    <property type="match status" value="1"/>
</dbReference>
<keyword evidence="14" id="KW-0460">Magnesium</keyword>
<dbReference type="InterPro" id="IPR003594">
    <property type="entry name" value="HATPase_dom"/>
</dbReference>
<keyword evidence="15" id="KW-0904">Protein phosphatase</keyword>
<keyword evidence="16" id="KW-1133">Transmembrane helix</keyword>
<keyword evidence="19" id="KW-0843">Virulence</keyword>
<dbReference type="Pfam" id="PF02518">
    <property type="entry name" value="HATPase_c"/>
    <property type="match status" value="1"/>
</dbReference>
<dbReference type="Proteomes" id="UP001501585">
    <property type="component" value="Unassembled WGS sequence"/>
</dbReference>
<keyword evidence="12" id="KW-0378">Hydrolase</keyword>
<dbReference type="Pfam" id="PF00512">
    <property type="entry name" value="HisKA"/>
    <property type="match status" value="1"/>
</dbReference>
<feature type="domain" description="HAMP" evidence="25">
    <location>
        <begin position="189"/>
        <end position="242"/>
    </location>
</feature>
<keyword evidence="27" id="KW-1185">Reference proteome</keyword>
<evidence type="ECO:0000256" key="12">
    <source>
        <dbReference type="ARBA" id="ARBA00022801"/>
    </source>
</evidence>
<dbReference type="SMART" id="SM00304">
    <property type="entry name" value="HAMP"/>
    <property type="match status" value="1"/>
</dbReference>
<keyword evidence="11 26" id="KW-0418">Kinase</keyword>
<feature type="region of interest" description="Disordered" evidence="23">
    <location>
        <begin position="489"/>
        <end position="534"/>
    </location>
</feature>
<dbReference type="SUPFAM" id="SSF55874">
    <property type="entry name" value="ATPase domain of HSP90 chaperone/DNA topoisomerase II/histidine kinase"/>
    <property type="match status" value="1"/>
</dbReference>
<dbReference type="InterPro" id="IPR003660">
    <property type="entry name" value="HAMP_dom"/>
</dbReference>
<feature type="domain" description="Histidine kinase" evidence="24">
    <location>
        <begin position="250"/>
        <end position="490"/>
    </location>
</feature>
<organism evidence="26 27">
    <name type="scientific">Nocardiopsis rhodophaea</name>
    <dbReference type="NCBI Taxonomy" id="280238"/>
    <lineage>
        <taxon>Bacteria</taxon>
        <taxon>Bacillati</taxon>
        <taxon>Actinomycetota</taxon>
        <taxon>Actinomycetes</taxon>
        <taxon>Streptosporangiales</taxon>
        <taxon>Nocardiopsidaceae</taxon>
        <taxon>Nocardiopsis</taxon>
    </lineage>
</organism>
<dbReference type="CDD" id="cd00075">
    <property type="entry name" value="HATPase"/>
    <property type="match status" value="1"/>
</dbReference>
<dbReference type="Gene3D" id="1.10.287.130">
    <property type="match status" value="1"/>
</dbReference>
<dbReference type="EC" id="2.7.13.3" evidence="5"/>
<keyword evidence="18" id="KW-0346">Stress response</keyword>
<keyword evidence="16" id="KW-0472">Membrane</keyword>
<dbReference type="Pfam" id="PF00672">
    <property type="entry name" value="HAMP"/>
    <property type="match status" value="1"/>
</dbReference>
<proteinExistence type="predicted"/>
<dbReference type="EMBL" id="BAAAPC010000008">
    <property type="protein sequence ID" value="GAA1995992.1"/>
    <property type="molecule type" value="Genomic_DNA"/>
</dbReference>
<comment type="cofactor">
    <cofactor evidence="3">
        <name>Mg(2+)</name>
        <dbReference type="ChEBI" id="CHEBI:18420"/>
    </cofactor>
</comment>
<dbReference type="PRINTS" id="PR00344">
    <property type="entry name" value="BCTRLSENSOR"/>
</dbReference>
<protein>
    <recommendedName>
        <fullName evidence="21">Signal transduction histidine-protein kinase/phosphatase MprB</fullName>
        <ecNumber evidence="5">2.7.13.3</ecNumber>
    </recommendedName>
    <alternativeName>
        <fullName evidence="22">Mycobacterial persistence regulator B</fullName>
    </alternativeName>
</protein>
<evidence type="ECO:0000256" key="23">
    <source>
        <dbReference type="SAM" id="MobiDB-lite"/>
    </source>
</evidence>
<keyword evidence="20" id="KW-0464">Manganese</keyword>
<dbReference type="InterPro" id="IPR050980">
    <property type="entry name" value="2C_sensor_his_kinase"/>
</dbReference>
<evidence type="ECO:0000256" key="8">
    <source>
        <dbReference type="ARBA" id="ARBA00022679"/>
    </source>
</evidence>